<dbReference type="EMBL" id="KV453843">
    <property type="protein sequence ID" value="ODV89242.1"/>
    <property type="molecule type" value="Genomic_DNA"/>
</dbReference>
<organism evidence="2 3">
    <name type="scientific">Tortispora caseinolytica NRRL Y-17796</name>
    <dbReference type="NCBI Taxonomy" id="767744"/>
    <lineage>
        <taxon>Eukaryota</taxon>
        <taxon>Fungi</taxon>
        <taxon>Dikarya</taxon>
        <taxon>Ascomycota</taxon>
        <taxon>Saccharomycotina</taxon>
        <taxon>Trigonopsidomycetes</taxon>
        <taxon>Trigonopsidales</taxon>
        <taxon>Trigonopsidaceae</taxon>
        <taxon>Tortispora</taxon>
    </lineage>
</organism>
<accession>A0A1E4TBU9</accession>
<evidence type="ECO:0008006" key="4">
    <source>
        <dbReference type="Google" id="ProtNLM"/>
    </source>
</evidence>
<dbReference type="Proteomes" id="UP000095023">
    <property type="component" value="Unassembled WGS sequence"/>
</dbReference>
<feature type="compositionally biased region" description="Polar residues" evidence="1">
    <location>
        <begin position="144"/>
        <end position="156"/>
    </location>
</feature>
<dbReference type="OrthoDB" id="278212at2759"/>
<reference evidence="3" key="1">
    <citation type="submission" date="2016-02" db="EMBL/GenBank/DDBJ databases">
        <title>Comparative genomics of biotechnologically important yeasts.</title>
        <authorList>
            <consortium name="DOE Joint Genome Institute"/>
            <person name="Riley R."/>
            <person name="Haridas S."/>
            <person name="Wolfe K.H."/>
            <person name="Lopes M.R."/>
            <person name="Hittinger C.T."/>
            <person name="Goker M."/>
            <person name="Salamov A."/>
            <person name="Wisecaver J."/>
            <person name="Long T.M."/>
            <person name="Aerts A.L."/>
            <person name="Barry K."/>
            <person name="Choi C."/>
            <person name="Clum A."/>
            <person name="Coughlan A.Y."/>
            <person name="Deshpande S."/>
            <person name="Douglass A.P."/>
            <person name="Hanson S.J."/>
            <person name="Klenk H.-P."/>
            <person name="Labutti K."/>
            <person name="Lapidus A."/>
            <person name="Lindquist E."/>
            <person name="Lipzen A."/>
            <person name="Meier-Kolthoff J.P."/>
            <person name="Ohm R.A."/>
            <person name="Otillar R.P."/>
            <person name="Pangilinan J."/>
            <person name="Peng Y."/>
            <person name="Rokas A."/>
            <person name="Rosa C.A."/>
            <person name="Scheuner C."/>
            <person name="Sibirny A.A."/>
            <person name="Slot J.C."/>
            <person name="Stielow J.B."/>
            <person name="Sun H."/>
            <person name="Kurtzman C.P."/>
            <person name="Blackwell M."/>
            <person name="Jeffries T.W."/>
            <person name="Grigoriev I.V."/>
        </authorList>
    </citation>
    <scope>NUCLEOTIDE SEQUENCE [LARGE SCALE GENOMIC DNA]</scope>
    <source>
        <strain evidence="3">NRRL Y-17796</strain>
    </source>
</reference>
<evidence type="ECO:0000256" key="1">
    <source>
        <dbReference type="SAM" id="MobiDB-lite"/>
    </source>
</evidence>
<dbReference type="InterPro" id="IPR003428">
    <property type="entry name" value="MAM33"/>
</dbReference>
<gene>
    <name evidence="2" type="ORF">CANCADRAFT_58221</name>
</gene>
<proteinExistence type="predicted"/>
<name>A0A1E4TBU9_9ASCO</name>
<dbReference type="GO" id="GO:0005759">
    <property type="term" value="C:mitochondrial matrix"/>
    <property type="evidence" value="ECO:0007669"/>
    <property type="project" value="InterPro"/>
</dbReference>
<dbReference type="PANTHER" id="PTHR10826">
    <property type="entry name" value="COMPLEMENT COMPONENT 1"/>
    <property type="match status" value="1"/>
</dbReference>
<dbReference type="AlphaFoldDB" id="A0A1E4TBU9"/>
<sequence length="292" mass="33178">MLRLLAKRVPITARNQLVRAVPCAINARGYALASNKHHLLSLEKLVNKVKSELGLEKELFERSSASDLNEGIEQLKKHGFEVEFRDGGKIVTAKKSTPSEKVYIVASVDEVREVSSSPEYQNFNDDVYGNEDFEDMYEEHENTGTKNKSSKALQPNEQEPEELEDFDEFGEFPDGPQPPTPFSVVIEKPGSVLRIYGTYDTSTYEEESDLIDLSFSQFFDSLEEALKEDSKTGRSPSFDEIDNDVRMLLHEYVEELGITPEVLENFKLVITGQDQKDYIQYLEGLHSFLTSK</sequence>
<dbReference type="SUPFAM" id="SSF54529">
    <property type="entry name" value="Mitochondrial glycoprotein MAM33-like"/>
    <property type="match status" value="1"/>
</dbReference>
<dbReference type="GO" id="GO:0042256">
    <property type="term" value="P:cytosolic ribosome assembly"/>
    <property type="evidence" value="ECO:0007669"/>
    <property type="project" value="TreeGrafter"/>
</dbReference>
<dbReference type="PANTHER" id="PTHR10826:SF1">
    <property type="entry name" value="COMPLEMENT COMPONENT 1 Q SUBCOMPONENT-BINDING PROTEIN, MITOCHONDRIAL"/>
    <property type="match status" value="1"/>
</dbReference>
<protein>
    <recommendedName>
        <fullName evidence="4">Complement component 1 Q subcomponent-binding protein, mitochondrial</fullName>
    </recommendedName>
</protein>
<feature type="region of interest" description="Disordered" evidence="1">
    <location>
        <begin position="138"/>
        <end position="161"/>
    </location>
</feature>
<dbReference type="Pfam" id="PF02330">
    <property type="entry name" value="MAM33"/>
    <property type="match status" value="1"/>
</dbReference>
<dbReference type="Gene3D" id="3.10.280.10">
    <property type="entry name" value="Mitochondrial glycoprotein"/>
    <property type="match status" value="1"/>
</dbReference>
<dbReference type="InterPro" id="IPR036561">
    <property type="entry name" value="MAM33_sf"/>
</dbReference>
<evidence type="ECO:0000313" key="2">
    <source>
        <dbReference type="EMBL" id="ODV89242.1"/>
    </source>
</evidence>
<evidence type="ECO:0000313" key="3">
    <source>
        <dbReference type="Proteomes" id="UP000095023"/>
    </source>
</evidence>
<keyword evidence="3" id="KW-1185">Reference proteome</keyword>